<feature type="non-terminal residue" evidence="1">
    <location>
        <position position="120"/>
    </location>
</feature>
<gene>
    <name evidence="1" type="ORF">OMM_15095</name>
</gene>
<evidence type="ECO:0000313" key="2">
    <source>
        <dbReference type="Proteomes" id="UP000189670"/>
    </source>
</evidence>
<protein>
    <submittedName>
        <fullName evidence="1">Uncharacterized protein</fullName>
    </submittedName>
</protein>
<comment type="caution">
    <text evidence="1">The sequence shown here is derived from an EMBL/GenBank/DDBJ whole genome shotgun (WGS) entry which is preliminary data.</text>
</comment>
<accession>A0A1V1NQU8</accession>
<name>A0A1V1NQU8_9BACT</name>
<dbReference type="Proteomes" id="UP000189670">
    <property type="component" value="Unassembled WGS sequence"/>
</dbReference>
<organism evidence="1 2">
    <name type="scientific">Candidatus Magnetoglobus multicellularis str. Araruama</name>
    <dbReference type="NCBI Taxonomy" id="890399"/>
    <lineage>
        <taxon>Bacteria</taxon>
        <taxon>Pseudomonadati</taxon>
        <taxon>Thermodesulfobacteriota</taxon>
        <taxon>Desulfobacteria</taxon>
        <taxon>Desulfobacterales</taxon>
        <taxon>Desulfobacteraceae</taxon>
        <taxon>Candidatus Magnetoglobus</taxon>
    </lineage>
</organism>
<evidence type="ECO:0000313" key="1">
    <source>
        <dbReference type="EMBL" id="ETR64933.1"/>
    </source>
</evidence>
<sequence length="120" mass="13928">MKPSYSDESITVKIYHFSYGKKDVEDHGITNILNMFTADETFCLSIANNDEEPESTNNSKSGDILGISYSGIVEWKNNKYYQFARYSSAIFKNENRKYIQSDYIFVPEESYIKLNCNPFI</sequence>
<dbReference type="AlphaFoldDB" id="A0A1V1NQU8"/>
<dbReference type="EMBL" id="ATBP01003426">
    <property type="protein sequence ID" value="ETR64933.1"/>
    <property type="molecule type" value="Genomic_DNA"/>
</dbReference>
<proteinExistence type="predicted"/>
<reference evidence="2" key="1">
    <citation type="submission" date="2012-11" db="EMBL/GenBank/DDBJ databases">
        <authorList>
            <person name="Lucero-Rivera Y.E."/>
            <person name="Tovar-Ramirez D."/>
        </authorList>
    </citation>
    <scope>NUCLEOTIDE SEQUENCE [LARGE SCALE GENOMIC DNA]</scope>
    <source>
        <strain evidence="2">Araruama</strain>
    </source>
</reference>